<dbReference type="PANTHER" id="PTHR24305:SF237">
    <property type="entry name" value="CYTOCHROME P450 MONOOXYGENASE ATNE-RELATED"/>
    <property type="match status" value="1"/>
</dbReference>
<feature type="binding site" description="axial binding residue" evidence="8">
    <location>
        <position position="453"/>
    </location>
    <ligand>
        <name>heme</name>
        <dbReference type="ChEBI" id="CHEBI:30413"/>
    </ligand>
    <ligandPart>
        <name>Fe</name>
        <dbReference type="ChEBI" id="CHEBI:18248"/>
    </ligandPart>
</feature>
<proteinExistence type="inferred from homology"/>
<dbReference type="EMBL" id="JAIZPD010000004">
    <property type="protein sequence ID" value="KAH0964203.1"/>
    <property type="molecule type" value="Genomic_DNA"/>
</dbReference>
<evidence type="ECO:0000256" key="3">
    <source>
        <dbReference type="ARBA" id="ARBA00022617"/>
    </source>
</evidence>
<evidence type="ECO:0000256" key="2">
    <source>
        <dbReference type="ARBA" id="ARBA00010617"/>
    </source>
</evidence>
<dbReference type="GO" id="GO:0016705">
    <property type="term" value="F:oxidoreductase activity, acting on paired donors, with incorporation or reduction of molecular oxygen"/>
    <property type="evidence" value="ECO:0007669"/>
    <property type="project" value="InterPro"/>
</dbReference>
<feature type="transmembrane region" description="Helical" evidence="9">
    <location>
        <begin position="454"/>
        <end position="476"/>
    </location>
</feature>
<dbReference type="GO" id="GO:0020037">
    <property type="term" value="F:heme binding"/>
    <property type="evidence" value="ECO:0007669"/>
    <property type="project" value="InterPro"/>
</dbReference>
<dbReference type="InterPro" id="IPR036396">
    <property type="entry name" value="Cyt_P450_sf"/>
</dbReference>
<evidence type="ECO:0000256" key="1">
    <source>
        <dbReference type="ARBA" id="ARBA00001971"/>
    </source>
</evidence>
<keyword evidence="3 8" id="KW-0349">Heme</keyword>
<comment type="cofactor">
    <cofactor evidence="1 8">
        <name>heme</name>
        <dbReference type="ChEBI" id="CHEBI:30413"/>
    </cofactor>
</comment>
<organism evidence="10 11">
    <name type="scientific">Hirsutella rhossiliensis</name>
    <dbReference type="NCBI Taxonomy" id="111463"/>
    <lineage>
        <taxon>Eukaryota</taxon>
        <taxon>Fungi</taxon>
        <taxon>Dikarya</taxon>
        <taxon>Ascomycota</taxon>
        <taxon>Pezizomycotina</taxon>
        <taxon>Sordariomycetes</taxon>
        <taxon>Hypocreomycetidae</taxon>
        <taxon>Hypocreales</taxon>
        <taxon>Ophiocordycipitaceae</taxon>
        <taxon>Hirsutella</taxon>
    </lineage>
</organism>
<evidence type="ECO:0000313" key="10">
    <source>
        <dbReference type="EMBL" id="KAH0964203.1"/>
    </source>
</evidence>
<dbReference type="InterPro" id="IPR001128">
    <property type="entry name" value="Cyt_P450"/>
</dbReference>
<evidence type="ECO:0000256" key="4">
    <source>
        <dbReference type="ARBA" id="ARBA00022723"/>
    </source>
</evidence>
<dbReference type="GO" id="GO:0004497">
    <property type="term" value="F:monooxygenase activity"/>
    <property type="evidence" value="ECO:0007669"/>
    <property type="project" value="UniProtKB-KW"/>
</dbReference>
<keyword evidence="9" id="KW-1133">Transmembrane helix</keyword>
<gene>
    <name evidence="10" type="ORF">HRG_04631</name>
</gene>
<dbReference type="InterPro" id="IPR050121">
    <property type="entry name" value="Cytochrome_P450_monoxygenase"/>
</dbReference>
<evidence type="ECO:0000256" key="5">
    <source>
        <dbReference type="ARBA" id="ARBA00023002"/>
    </source>
</evidence>
<keyword evidence="9" id="KW-0812">Transmembrane</keyword>
<evidence type="ECO:0000313" key="11">
    <source>
        <dbReference type="Proteomes" id="UP000824596"/>
    </source>
</evidence>
<dbReference type="PANTHER" id="PTHR24305">
    <property type="entry name" value="CYTOCHROME P450"/>
    <property type="match status" value="1"/>
</dbReference>
<dbReference type="InterPro" id="IPR002401">
    <property type="entry name" value="Cyt_P450_E_grp-I"/>
</dbReference>
<dbReference type="Pfam" id="PF00067">
    <property type="entry name" value="p450"/>
    <property type="match status" value="1"/>
</dbReference>
<protein>
    <submittedName>
        <fullName evidence="10">Cytochrome p450 domain-containing protein</fullName>
    </submittedName>
</protein>
<keyword evidence="7" id="KW-0503">Monooxygenase</keyword>
<evidence type="ECO:0000256" key="7">
    <source>
        <dbReference type="ARBA" id="ARBA00023033"/>
    </source>
</evidence>
<dbReference type="Proteomes" id="UP000824596">
    <property type="component" value="Unassembled WGS sequence"/>
</dbReference>
<keyword evidence="5" id="KW-0560">Oxidoreductase</keyword>
<comment type="similarity">
    <text evidence="2">Belongs to the cytochrome P450 family.</text>
</comment>
<keyword evidence="4 8" id="KW-0479">Metal-binding</keyword>
<dbReference type="GeneID" id="68353760"/>
<dbReference type="AlphaFoldDB" id="A0A9P8SIH0"/>
<name>A0A9P8SIH0_9HYPO</name>
<evidence type="ECO:0000256" key="8">
    <source>
        <dbReference type="PIRSR" id="PIRSR602401-1"/>
    </source>
</evidence>
<evidence type="ECO:0000256" key="6">
    <source>
        <dbReference type="ARBA" id="ARBA00023004"/>
    </source>
</evidence>
<comment type="caution">
    <text evidence="10">The sequence shown here is derived from an EMBL/GenBank/DDBJ whole genome shotgun (WGS) entry which is preliminary data.</text>
</comment>
<dbReference type="SUPFAM" id="SSF48264">
    <property type="entry name" value="Cytochrome P450"/>
    <property type="match status" value="1"/>
</dbReference>
<dbReference type="RefSeq" id="XP_044721716.1">
    <property type="nucleotide sequence ID" value="XM_044863102.1"/>
</dbReference>
<dbReference type="PRINTS" id="PR00463">
    <property type="entry name" value="EP450I"/>
</dbReference>
<keyword evidence="6 8" id="KW-0408">Iron</keyword>
<dbReference type="OrthoDB" id="1470350at2759"/>
<feature type="transmembrane region" description="Helical" evidence="9">
    <location>
        <begin position="12"/>
        <end position="29"/>
    </location>
</feature>
<keyword evidence="9" id="KW-0472">Membrane</keyword>
<reference evidence="10" key="1">
    <citation type="submission" date="2021-09" db="EMBL/GenBank/DDBJ databases">
        <title>A high-quality genome of the endoparasitic fungus Hirsutella rhossiliensis with a comparison of Hirsutella genomes reveals transposable elements contributing to genome size variation.</title>
        <authorList>
            <person name="Lin R."/>
            <person name="Jiao Y."/>
            <person name="Sun X."/>
            <person name="Ling J."/>
            <person name="Xie B."/>
            <person name="Cheng X."/>
        </authorList>
    </citation>
    <scope>NUCLEOTIDE SEQUENCE</scope>
    <source>
        <strain evidence="10">HR02</strain>
    </source>
</reference>
<accession>A0A9P8SIH0</accession>
<evidence type="ECO:0000256" key="9">
    <source>
        <dbReference type="SAM" id="Phobius"/>
    </source>
</evidence>
<dbReference type="Gene3D" id="1.10.630.10">
    <property type="entry name" value="Cytochrome P450"/>
    <property type="match status" value="1"/>
</dbReference>
<keyword evidence="11" id="KW-1185">Reference proteome</keyword>
<sequence>MASVFASLGARYAAFAAAALVAFIVAVIVKRRHFHPYSKVPGPFLAKVTSLYSAYHSWRGTMHLDVQRCHQRYGDLIRYAPNQVLSLHPPDMAAIYGHGAPFRKAKGYKTMIPIPDGWSTMTSIDKTLHHNLRRVFRSGVGADYLARFEPAILRNLKVYFGQLQREMDADGWSAAADMRKWNLCLGFDTMADFGLGIKTDLLRSPAREFVFPALYVHEKKMGLWEQLPIFSTLGIGHIVAVAFLLVSSEARKFAQWYKTLLDQAIADNASTSRGIFGPVIQSGLGILKNPGHNYAQMIGEGAFSTFSSADAYGIMVSGFVHYLTQYPYVYEKLAAEMRSMYTPGEDIPWDARLESNVYLRAVINEVMRLLPPACGVHWRECERPGVTVGPDGVPLTVGSDVGMSIFSLFRDGRIFRDPVRFWPERWIPGTIPETEYSLAKTMFRPFLIGPRNCAGSHVAIMIGSIAYAYILVNYDFRRGQMQRSTRSHIRSNARGERGADKELVFESHYSIAGWESGPFIQFKAR</sequence>
<dbReference type="GO" id="GO:0005506">
    <property type="term" value="F:iron ion binding"/>
    <property type="evidence" value="ECO:0007669"/>
    <property type="project" value="InterPro"/>
</dbReference>